<keyword evidence="1 6" id="KW-1277">Toxin-antitoxin system</keyword>
<feature type="domain" description="DarT" evidence="7">
    <location>
        <begin position="12"/>
        <end position="184"/>
    </location>
</feature>
<dbReference type="GO" id="GO:0016779">
    <property type="term" value="F:nucleotidyltransferase activity"/>
    <property type="evidence" value="ECO:0007669"/>
    <property type="project" value="UniProtKB-UniRule"/>
</dbReference>
<keyword evidence="4 6" id="KW-0548">Nucleotidyltransferase</keyword>
<comment type="catalytic activity">
    <reaction evidence="6">
        <text>a thymidine in DNA + NAD(+) = an N-(ADP-alpha-D-ribosyl)-thymidine in DNA + nicotinamide + H(+)</text>
        <dbReference type="Rhea" id="RHEA:71651"/>
        <dbReference type="Rhea" id="RHEA-COMP:13556"/>
        <dbReference type="Rhea" id="RHEA-COMP:18051"/>
        <dbReference type="ChEBI" id="CHEBI:15378"/>
        <dbReference type="ChEBI" id="CHEBI:17154"/>
        <dbReference type="ChEBI" id="CHEBI:57540"/>
        <dbReference type="ChEBI" id="CHEBI:137386"/>
        <dbReference type="ChEBI" id="CHEBI:191199"/>
    </reaction>
</comment>
<evidence type="ECO:0000313" key="8">
    <source>
        <dbReference type="EMBL" id="GIF05876.1"/>
    </source>
</evidence>
<keyword evidence="3 6" id="KW-0808">Transferase</keyword>
<sequence length="184" mass="20802">MTQEEAGTSRNHWLYHFTHLDNLASITETRHLACDVEARSGLMGTEVGATDIKERRRRRAVPIAPGAHVGDYVPFYFAPRSPMLYRIACDHRDAIPDRYQGGDRPLVYLVTTTDAMLGATLDWVATDGNAATATTEFTSAPESLETLVDWPLMDAERWNNTQDDPDRQRRRLAEFLVHGPFPCR</sequence>
<organism evidence="8 9">
    <name type="scientific">Actinoplanes siamensis</name>
    <dbReference type="NCBI Taxonomy" id="1223317"/>
    <lineage>
        <taxon>Bacteria</taxon>
        <taxon>Bacillati</taxon>
        <taxon>Actinomycetota</taxon>
        <taxon>Actinomycetes</taxon>
        <taxon>Micromonosporales</taxon>
        <taxon>Micromonosporaceae</taxon>
        <taxon>Actinoplanes</taxon>
    </lineage>
</organism>
<keyword evidence="9" id="KW-1185">Reference proteome</keyword>
<keyword evidence="5 6" id="KW-0238">DNA-binding</keyword>
<evidence type="ECO:0000256" key="5">
    <source>
        <dbReference type="ARBA" id="ARBA00023125"/>
    </source>
</evidence>
<protein>
    <recommendedName>
        <fullName evidence="7">DarT domain-containing protein</fullName>
    </recommendedName>
</protein>
<evidence type="ECO:0000256" key="6">
    <source>
        <dbReference type="PROSITE-ProRule" id="PRU01362"/>
    </source>
</evidence>
<feature type="binding site" evidence="6">
    <location>
        <begin position="16"/>
        <end position="18"/>
    </location>
    <ligand>
        <name>NAD(+)</name>
        <dbReference type="ChEBI" id="CHEBI:57540"/>
    </ligand>
</feature>
<dbReference type="GO" id="GO:0016757">
    <property type="term" value="F:glycosyltransferase activity"/>
    <property type="evidence" value="ECO:0007669"/>
    <property type="project" value="UniProtKB-UniRule"/>
</dbReference>
<evidence type="ECO:0000313" key="9">
    <source>
        <dbReference type="Proteomes" id="UP000629619"/>
    </source>
</evidence>
<proteinExistence type="inferred from homology"/>
<feature type="binding site" evidence="6">
    <location>
        <position position="56"/>
    </location>
    <ligand>
        <name>NAD(+)</name>
        <dbReference type="ChEBI" id="CHEBI:57540"/>
    </ligand>
</feature>
<comment type="caution">
    <text evidence="8">The sequence shown here is derived from an EMBL/GenBank/DDBJ whole genome shotgun (WGS) entry which is preliminary data.</text>
</comment>
<dbReference type="Proteomes" id="UP000629619">
    <property type="component" value="Unassembled WGS sequence"/>
</dbReference>
<evidence type="ECO:0000259" key="7">
    <source>
        <dbReference type="PROSITE" id="PS52018"/>
    </source>
</evidence>
<comment type="similarity">
    <text evidence="6">Belongs to the DarT ADP-ribosyltransferase family.</text>
</comment>
<comment type="caution">
    <text evidence="6">Lacks conserved residue(s) required for the propagation of feature annotation.</text>
</comment>
<feature type="active site" description="Proton acceptor" evidence="6">
    <location>
        <position position="56"/>
    </location>
</feature>
<reference evidence="8" key="1">
    <citation type="submission" date="2021-01" db="EMBL/GenBank/DDBJ databases">
        <title>Whole genome shotgun sequence of Actinoplanes siamensis NBRC 109076.</title>
        <authorList>
            <person name="Komaki H."/>
            <person name="Tamura T."/>
        </authorList>
    </citation>
    <scope>NUCLEOTIDE SEQUENCE</scope>
    <source>
        <strain evidence="8">NBRC 109076</strain>
    </source>
</reference>
<dbReference type="GO" id="GO:0003677">
    <property type="term" value="F:DNA binding"/>
    <property type="evidence" value="ECO:0007669"/>
    <property type="project" value="UniProtKB-UniRule"/>
</dbReference>
<evidence type="ECO:0000256" key="4">
    <source>
        <dbReference type="ARBA" id="ARBA00022695"/>
    </source>
</evidence>
<feature type="active site" evidence="6">
    <location>
        <position position="174"/>
    </location>
</feature>
<dbReference type="PROSITE" id="PS52018">
    <property type="entry name" value="DART"/>
    <property type="match status" value="1"/>
</dbReference>
<dbReference type="InterPro" id="IPR029494">
    <property type="entry name" value="DarT"/>
</dbReference>
<name>A0A919N7L4_9ACTN</name>
<evidence type="ECO:0000256" key="1">
    <source>
        <dbReference type="ARBA" id="ARBA00022649"/>
    </source>
</evidence>
<dbReference type="AlphaFoldDB" id="A0A919N7L4"/>
<gene>
    <name evidence="8" type="ORF">Asi03nite_34140</name>
</gene>
<dbReference type="EMBL" id="BOMW01000032">
    <property type="protein sequence ID" value="GIF05876.1"/>
    <property type="molecule type" value="Genomic_DNA"/>
</dbReference>
<accession>A0A919N7L4</accession>
<dbReference type="Pfam" id="PF14487">
    <property type="entry name" value="DarT"/>
    <property type="match status" value="1"/>
</dbReference>
<dbReference type="RefSeq" id="WP_203680847.1">
    <property type="nucleotide sequence ID" value="NZ_BOMW01000032.1"/>
</dbReference>
<keyword evidence="2 6" id="KW-0328">Glycosyltransferase</keyword>
<evidence type="ECO:0000256" key="3">
    <source>
        <dbReference type="ARBA" id="ARBA00022679"/>
    </source>
</evidence>
<evidence type="ECO:0000256" key="2">
    <source>
        <dbReference type="ARBA" id="ARBA00022676"/>
    </source>
</evidence>